<gene>
    <name evidence="1" type="ORF">M6B38_205805</name>
</gene>
<reference evidence="1" key="2">
    <citation type="submission" date="2023-04" db="EMBL/GenBank/DDBJ databases">
        <authorList>
            <person name="Bruccoleri R.E."/>
            <person name="Oakeley E.J."/>
            <person name="Faust A.-M."/>
            <person name="Dessus-Babus S."/>
            <person name="Altorfer M."/>
            <person name="Burckhardt D."/>
            <person name="Oertli M."/>
            <person name="Naumann U."/>
            <person name="Petersen F."/>
            <person name="Wong J."/>
        </authorList>
    </citation>
    <scope>NUCLEOTIDE SEQUENCE</scope>
    <source>
        <strain evidence="1">GSM-AAB239-AS_SAM_17_03QT</strain>
        <tissue evidence="1">Leaf</tissue>
    </source>
</reference>
<accession>A0AAX6E6P4</accession>
<evidence type="ECO:0000313" key="2">
    <source>
        <dbReference type="Proteomes" id="UP001140949"/>
    </source>
</evidence>
<dbReference type="AlphaFoldDB" id="A0AAX6E6P4"/>
<dbReference type="EMBL" id="JANAVB010039418">
    <property type="protein sequence ID" value="KAJ6799698.1"/>
    <property type="molecule type" value="Genomic_DNA"/>
</dbReference>
<name>A0AAX6E6P4_IRIPA</name>
<dbReference type="Proteomes" id="UP001140949">
    <property type="component" value="Unassembled WGS sequence"/>
</dbReference>
<proteinExistence type="predicted"/>
<reference evidence="1" key="1">
    <citation type="journal article" date="2023" name="GigaByte">
        <title>Genome assembly of the bearded iris, Iris pallida Lam.</title>
        <authorList>
            <person name="Bruccoleri R.E."/>
            <person name="Oakeley E.J."/>
            <person name="Faust A.M.E."/>
            <person name="Altorfer M."/>
            <person name="Dessus-Babus S."/>
            <person name="Burckhardt D."/>
            <person name="Oertli M."/>
            <person name="Naumann U."/>
            <person name="Petersen F."/>
            <person name="Wong J."/>
        </authorList>
    </citation>
    <scope>NUCLEOTIDE SEQUENCE</scope>
    <source>
        <strain evidence="1">GSM-AAB239-AS_SAM_17_03QT</strain>
    </source>
</reference>
<sequence>MTVVLRAVVDGLLEMAGWSTENGRGQAWVGRRR</sequence>
<organism evidence="1 2">
    <name type="scientific">Iris pallida</name>
    <name type="common">Sweet iris</name>
    <dbReference type="NCBI Taxonomy" id="29817"/>
    <lineage>
        <taxon>Eukaryota</taxon>
        <taxon>Viridiplantae</taxon>
        <taxon>Streptophyta</taxon>
        <taxon>Embryophyta</taxon>
        <taxon>Tracheophyta</taxon>
        <taxon>Spermatophyta</taxon>
        <taxon>Magnoliopsida</taxon>
        <taxon>Liliopsida</taxon>
        <taxon>Asparagales</taxon>
        <taxon>Iridaceae</taxon>
        <taxon>Iridoideae</taxon>
        <taxon>Irideae</taxon>
        <taxon>Iris</taxon>
    </lineage>
</organism>
<protein>
    <submittedName>
        <fullName evidence="1">Uncharacterized protein</fullName>
    </submittedName>
</protein>
<comment type="caution">
    <text evidence="1">The sequence shown here is derived from an EMBL/GenBank/DDBJ whole genome shotgun (WGS) entry which is preliminary data.</text>
</comment>
<keyword evidence="2" id="KW-1185">Reference proteome</keyword>
<evidence type="ECO:0000313" key="1">
    <source>
        <dbReference type="EMBL" id="KAJ6799698.1"/>
    </source>
</evidence>